<proteinExistence type="predicted"/>
<dbReference type="CDD" id="cd07247">
    <property type="entry name" value="SgaA_N_like"/>
    <property type="match status" value="1"/>
</dbReference>
<dbReference type="PANTHER" id="PTHR33993:SF2">
    <property type="entry name" value="VOC DOMAIN-CONTAINING PROTEIN"/>
    <property type="match status" value="1"/>
</dbReference>
<organism evidence="2 3">
    <name type="scientific">Acinetobacter bouvetii</name>
    <dbReference type="NCBI Taxonomy" id="202951"/>
    <lineage>
        <taxon>Bacteria</taxon>
        <taxon>Pseudomonadati</taxon>
        <taxon>Pseudomonadota</taxon>
        <taxon>Gammaproteobacteria</taxon>
        <taxon>Moraxellales</taxon>
        <taxon>Moraxellaceae</taxon>
        <taxon>Acinetobacter</taxon>
    </lineage>
</organism>
<evidence type="ECO:0000259" key="1">
    <source>
        <dbReference type="PROSITE" id="PS51819"/>
    </source>
</evidence>
<accession>A0A811G952</accession>
<dbReference type="Gene3D" id="3.10.180.10">
    <property type="entry name" value="2,3-Dihydroxybiphenyl 1,2-Dioxygenase, domain 1"/>
    <property type="match status" value="1"/>
</dbReference>
<sequence>MNTIVYFEIQSSNPTRDIDFYQSVFGWKFSKVEGLPIEYYQIATENLSGGLLKRPAEVPPTHCGTNAYTCSVLVDNFDETSNRILAAGGQIAMPKFAIPGRCWQGYFLDLDQNTFGLVEADENAK</sequence>
<dbReference type="PANTHER" id="PTHR33993">
    <property type="entry name" value="GLYOXALASE-RELATED"/>
    <property type="match status" value="1"/>
</dbReference>
<evidence type="ECO:0000313" key="3">
    <source>
        <dbReference type="Proteomes" id="UP000489961"/>
    </source>
</evidence>
<dbReference type="InterPro" id="IPR052164">
    <property type="entry name" value="Anthracycline_SecMetBiosynth"/>
</dbReference>
<dbReference type="AlphaFoldDB" id="A0A811G952"/>
<comment type="caution">
    <text evidence="2">The sequence shown here is derived from an EMBL/GenBank/DDBJ whole genome shotgun (WGS) entry which is preliminary data.</text>
</comment>
<gene>
    <name evidence="2" type="ORF">SFB21_0724</name>
</gene>
<protein>
    <submittedName>
        <fullName evidence="2">Glyoxalase-like domain protein</fullName>
    </submittedName>
</protein>
<reference evidence="2 3" key="1">
    <citation type="submission" date="2020-02" db="EMBL/GenBank/DDBJ databases">
        <authorList>
            <person name="Chaudhuri R."/>
        </authorList>
    </citation>
    <scope>NUCLEOTIDE SEQUENCE [LARGE SCALE GENOMIC DNA]</scope>
    <source>
        <strain evidence="2">SFB21</strain>
    </source>
</reference>
<dbReference type="EMBL" id="CADDTS010000013">
    <property type="protein sequence ID" value="CAB1210049.1"/>
    <property type="molecule type" value="Genomic_DNA"/>
</dbReference>
<name>A0A811G952_9GAMM</name>
<dbReference type="Proteomes" id="UP000489961">
    <property type="component" value="Unassembled WGS sequence"/>
</dbReference>
<feature type="domain" description="VOC" evidence="1">
    <location>
        <begin position="3"/>
        <end position="120"/>
    </location>
</feature>
<dbReference type="InterPro" id="IPR029068">
    <property type="entry name" value="Glyas_Bleomycin-R_OHBP_Dase"/>
</dbReference>
<evidence type="ECO:0000313" key="2">
    <source>
        <dbReference type="EMBL" id="CAB1210049.1"/>
    </source>
</evidence>
<dbReference type="InterPro" id="IPR004360">
    <property type="entry name" value="Glyas_Fos-R_dOase_dom"/>
</dbReference>
<dbReference type="PROSITE" id="PS51819">
    <property type="entry name" value="VOC"/>
    <property type="match status" value="1"/>
</dbReference>
<dbReference type="Pfam" id="PF00903">
    <property type="entry name" value="Glyoxalase"/>
    <property type="match status" value="1"/>
</dbReference>
<dbReference type="InterPro" id="IPR037523">
    <property type="entry name" value="VOC_core"/>
</dbReference>
<dbReference type="SUPFAM" id="SSF54593">
    <property type="entry name" value="Glyoxalase/Bleomycin resistance protein/Dihydroxybiphenyl dioxygenase"/>
    <property type="match status" value="1"/>
</dbReference>
<dbReference type="RefSeq" id="WP_174558687.1">
    <property type="nucleotide sequence ID" value="NZ_CADDTS010000013.1"/>
</dbReference>